<protein>
    <submittedName>
        <fullName evidence="1">Uncharacterized protein</fullName>
    </submittedName>
</protein>
<sequence>MPTHYTIKSIMTEKLALVKRNVTILEERSAQAKLRITVVDWVWEEGVCKPT</sequence>
<evidence type="ECO:0000313" key="1">
    <source>
        <dbReference type="EMBL" id="MFB2875402.1"/>
    </source>
</evidence>
<dbReference type="EMBL" id="JBHFNQ010000007">
    <property type="protein sequence ID" value="MFB2875402.1"/>
    <property type="molecule type" value="Genomic_DNA"/>
</dbReference>
<gene>
    <name evidence="1" type="ORF">ACE1CC_00770</name>
</gene>
<organism evidence="1 2">
    <name type="scientific">Floridaenema aerugineum BLCC-F46</name>
    <dbReference type="NCBI Taxonomy" id="3153654"/>
    <lineage>
        <taxon>Bacteria</taxon>
        <taxon>Bacillati</taxon>
        <taxon>Cyanobacteriota</taxon>
        <taxon>Cyanophyceae</taxon>
        <taxon>Oscillatoriophycideae</taxon>
        <taxon>Aerosakkonematales</taxon>
        <taxon>Aerosakkonemataceae</taxon>
        <taxon>Floridanema</taxon>
        <taxon>Floridanema aerugineum</taxon>
    </lineage>
</organism>
<accession>A0ABV4WY08</accession>
<dbReference type="Proteomes" id="UP001576774">
    <property type="component" value="Unassembled WGS sequence"/>
</dbReference>
<comment type="caution">
    <text evidence="1">The sequence shown here is derived from an EMBL/GenBank/DDBJ whole genome shotgun (WGS) entry which is preliminary data.</text>
</comment>
<keyword evidence="2" id="KW-1185">Reference proteome</keyword>
<dbReference type="RefSeq" id="WP_413268568.1">
    <property type="nucleotide sequence ID" value="NZ_JBHFNQ010000007.1"/>
</dbReference>
<reference evidence="1 2" key="1">
    <citation type="submission" date="2024-09" db="EMBL/GenBank/DDBJ databases">
        <title>Floridaenema gen nov. (Aerosakkonemataceae, Aerosakkonematales ord. nov., Cyanobacteria) from benthic tropical and subtropical fresh waters, with the description of four new species.</title>
        <authorList>
            <person name="Moretto J.A."/>
            <person name="Berthold D.E."/>
            <person name="Lefler F.W."/>
            <person name="Huang I.-S."/>
            <person name="Laughinghouse H. IV."/>
        </authorList>
    </citation>
    <scope>NUCLEOTIDE SEQUENCE [LARGE SCALE GENOMIC DNA]</scope>
    <source>
        <strain evidence="1 2">BLCC-F46</strain>
    </source>
</reference>
<proteinExistence type="predicted"/>
<name>A0ABV4WY08_9CYAN</name>
<evidence type="ECO:0000313" key="2">
    <source>
        <dbReference type="Proteomes" id="UP001576774"/>
    </source>
</evidence>